<sequence length="403" mass="43168">MNANPQFFGTTTSESDLIRYATSLVPSLKSRTAEVDQLGRLPQATIDELSDGGLFALTTPRRYGGQQTSVRTFLEVVSELGRGDASTAWVAALLNVTTWAAAALFDEKTADDVFGGAKPARVAGVLSPRKAIVKRVDGGYLIEEGMWGFNSGIYHANWDMLGIPLVDASGKVVDQGIALIPASDLRILNDWNVMALRGTGSSSVAVSNLFVPDSRVASMSAAIEGKYGASHLADEPLYRVACMPMLSIILTFPALGIASAALDTFLELLPRRGIQYTWYTRQAEAAVTHLQVGEASAKLDAARAIIERHADAMDRYAASGEYMPYMERAKVRRDVGLAEKLVWEGVDSLATASGGSLASLGNPFARVWHDARVASLHGIVVPATNFEMYGRLACGQPADTPLI</sequence>
<keyword evidence="1" id="KW-0560">Oxidoreductase</keyword>
<dbReference type="RefSeq" id="WP_180725628.1">
    <property type="nucleotide sequence ID" value="NZ_AP023176.1"/>
</dbReference>
<evidence type="ECO:0000259" key="3">
    <source>
        <dbReference type="Pfam" id="PF08028"/>
    </source>
</evidence>
<dbReference type="PANTHER" id="PTHR43884">
    <property type="entry name" value="ACYL-COA DEHYDROGENASE"/>
    <property type="match status" value="1"/>
</dbReference>
<dbReference type="InterPro" id="IPR013786">
    <property type="entry name" value="AcylCoA_DH/ox_N"/>
</dbReference>
<gene>
    <name evidence="4" type="ORF">PPGU16_71580</name>
</gene>
<dbReference type="SUPFAM" id="SSF56645">
    <property type="entry name" value="Acyl-CoA dehydrogenase NM domain-like"/>
    <property type="match status" value="1"/>
</dbReference>
<accession>A0A7I8C0Q4</accession>
<dbReference type="Pfam" id="PF02771">
    <property type="entry name" value="Acyl-CoA_dh_N"/>
    <property type="match status" value="1"/>
</dbReference>
<dbReference type="Pfam" id="PF08028">
    <property type="entry name" value="Acyl-CoA_dh_2"/>
    <property type="match status" value="1"/>
</dbReference>
<dbReference type="InterPro" id="IPR013107">
    <property type="entry name" value="Acyl-CoA_DH_C"/>
</dbReference>
<keyword evidence="4" id="KW-0614">Plasmid</keyword>
<dbReference type="GO" id="GO:0050660">
    <property type="term" value="F:flavin adenine dinucleotide binding"/>
    <property type="evidence" value="ECO:0007669"/>
    <property type="project" value="InterPro"/>
</dbReference>
<dbReference type="KEGG" id="plad:PPGU16_71580"/>
<reference evidence="4 5" key="1">
    <citation type="journal article" date="2020" name="Genes (Basel)">
        <title>Genomic Comparison of Insect Gut Symbionts from Divergent Burkholderia Subclades.</title>
        <authorList>
            <person name="Takeshita K."/>
            <person name="Kikuchi Y."/>
        </authorList>
    </citation>
    <scope>NUCLEOTIDE SEQUENCE [LARGE SCALE GENOMIC DNA]</scope>
    <source>
        <strain evidence="4 5">PGU16</strain>
        <plasmid evidence="4 5">PPGU16_p1</plasmid>
    </source>
</reference>
<proteinExistence type="predicted"/>
<dbReference type="Gene3D" id="2.40.110.10">
    <property type="entry name" value="Butyryl-CoA Dehydrogenase, subunit A, domain 2"/>
    <property type="match status" value="1"/>
</dbReference>
<dbReference type="SUPFAM" id="SSF47203">
    <property type="entry name" value="Acyl-CoA dehydrogenase C-terminal domain-like"/>
    <property type="match status" value="1"/>
</dbReference>
<dbReference type="InterPro" id="IPR046373">
    <property type="entry name" value="Acyl-CoA_Oxase/DH_mid-dom_sf"/>
</dbReference>
<dbReference type="InterPro" id="IPR036250">
    <property type="entry name" value="AcylCo_DH-like_C"/>
</dbReference>
<dbReference type="Proteomes" id="UP000510888">
    <property type="component" value="Plasmid PPGU16_p1"/>
</dbReference>
<evidence type="ECO:0000313" key="4">
    <source>
        <dbReference type="EMBL" id="BCF94091.1"/>
    </source>
</evidence>
<dbReference type="PANTHER" id="PTHR43884:SF12">
    <property type="entry name" value="ISOVALERYL-COA DEHYDROGENASE, MITOCHONDRIAL-RELATED"/>
    <property type="match status" value="1"/>
</dbReference>
<organism evidence="4 5">
    <name type="scientific">Paraburkholderia largidicola</name>
    <dbReference type="NCBI Taxonomy" id="3014751"/>
    <lineage>
        <taxon>Bacteria</taxon>
        <taxon>Pseudomonadati</taxon>
        <taxon>Pseudomonadota</taxon>
        <taxon>Betaproteobacteria</taxon>
        <taxon>Burkholderiales</taxon>
        <taxon>Burkholderiaceae</taxon>
        <taxon>Paraburkholderia</taxon>
    </lineage>
</organism>
<dbReference type="AlphaFoldDB" id="A0A7I8C0Q4"/>
<geneLocation type="plasmid" evidence="4 5">
    <name>PPGU16_p1</name>
</geneLocation>
<feature type="domain" description="Acyl-CoA dehydrogenase C-terminal" evidence="3">
    <location>
        <begin position="249"/>
        <end position="380"/>
    </location>
</feature>
<feature type="domain" description="Acyl-CoA dehydrogenase/oxidase N-terminal" evidence="2">
    <location>
        <begin position="28"/>
        <end position="93"/>
    </location>
</feature>
<keyword evidence="5" id="KW-1185">Reference proteome</keyword>
<dbReference type="PIRSF" id="PIRSF016578">
    <property type="entry name" value="HsaA"/>
    <property type="match status" value="1"/>
</dbReference>
<name>A0A7I8C0Q4_9BURK</name>
<dbReference type="InterPro" id="IPR037069">
    <property type="entry name" value="AcylCoA_DH/ox_N_sf"/>
</dbReference>
<dbReference type="GO" id="GO:0003995">
    <property type="term" value="F:acyl-CoA dehydrogenase activity"/>
    <property type="evidence" value="ECO:0007669"/>
    <property type="project" value="TreeGrafter"/>
</dbReference>
<protein>
    <submittedName>
        <fullName evidence="4">Acyl-CoA dehydrogenase</fullName>
    </submittedName>
</protein>
<dbReference type="EMBL" id="AP023176">
    <property type="protein sequence ID" value="BCF94091.1"/>
    <property type="molecule type" value="Genomic_DNA"/>
</dbReference>
<dbReference type="Gene3D" id="1.10.540.10">
    <property type="entry name" value="Acyl-CoA dehydrogenase/oxidase, N-terminal domain"/>
    <property type="match status" value="1"/>
</dbReference>
<dbReference type="Gene3D" id="1.20.140.10">
    <property type="entry name" value="Butyryl-CoA Dehydrogenase, subunit A, domain 3"/>
    <property type="match status" value="1"/>
</dbReference>
<dbReference type="InterPro" id="IPR009100">
    <property type="entry name" value="AcylCoA_DH/oxidase_NM_dom_sf"/>
</dbReference>
<evidence type="ECO:0000259" key="2">
    <source>
        <dbReference type="Pfam" id="PF02771"/>
    </source>
</evidence>
<evidence type="ECO:0000313" key="5">
    <source>
        <dbReference type="Proteomes" id="UP000510888"/>
    </source>
</evidence>
<evidence type="ECO:0000256" key="1">
    <source>
        <dbReference type="ARBA" id="ARBA00023002"/>
    </source>
</evidence>